<dbReference type="HOGENOM" id="CLU_016472_0_0_1"/>
<evidence type="ECO:0000256" key="2">
    <source>
        <dbReference type="ARBA" id="ARBA00006787"/>
    </source>
</evidence>
<feature type="binding site" evidence="15">
    <location>
        <position position="320"/>
    </location>
    <ligand>
        <name>Fe cation</name>
        <dbReference type="ChEBI" id="CHEBI:24875"/>
        <note>catalytic</note>
    </ligand>
</feature>
<comment type="catalytic activity">
    <reaction evidence="14">
        <text>a 9-cis-epoxycarotenoid + O2 = a 12'-apo-carotenal + 2-cis,4-trans-xanthoxin</text>
        <dbReference type="Rhea" id="RHEA:23328"/>
        <dbReference type="ChEBI" id="CHEBI:15379"/>
        <dbReference type="ChEBI" id="CHEBI:32304"/>
        <dbReference type="ChEBI" id="CHEBI:51972"/>
        <dbReference type="ChEBI" id="CHEBI:51973"/>
        <dbReference type="EC" id="1.13.11.51"/>
    </reaction>
</comment>
<keyword evidence="8" id="KW-0223">Dioxygenase</keyword>
<keyword evidence="3" id="KW-0150">Chloroplast</keyword>
<dbReference type="EC" id="1.13.11.51" evidence="13"/>
<dbReference type="Pfam" id="PF03055">
    <property type="entry name" value="RPE65"/>
    <property type="match status" value="1"/>
</dbReference>
<gene>
    <name evidence="17" type="ORF">SELMODRAFT_411585</name>
</gene>
<evidence type="ECO:0000256" key="6">
    <source>
        <dbReference type="ARBA" id="ARBA00022865"/>
    </source>
</evidence>
<evidence type="ECO:0000256" key="12">
    <source>
        <dbReference type="ARBA" id="ARBA00036784"/>
    </source>
</evidence>
<keyword evidence="18" id="KW-1185">Reference proteome</keyword>
<comment type="catalytic activity">
    <reaction evidence="12">
        <text>9'-cis-neoxanthin + O2 = (3S,5R,6R)-3,5-dihydroxy-6,7-didehydro-5,6-dihydro-12'-apo-beta-caroten-12'-al + 2-cis,4-trans-xanthoxin</text>
        <dbReference type="Rhea" id="RHEA:19677"/>
        <dbReference type="ChEBI" id="CHEBI:15379"/>
        <dbReference type="ChEBI" id="CHEBI:32304"/>
        <dbReference type="ChEBI" id="CHEBI:34596"/>
        <dbReference type="ChEBI" id="CHEBI:35306"/>
        <dbReference type="EC" id="1.13.11.51"/>
    </reaction>
</comment>
<dbReference type="eggNOG" id="KOG1285">
    <property type="taxonomic scope" value="Eukaryota"/>
</dbReference>
<name>D8RIE2_SELML</name>
<comment type="catalytic activity">
    <reaction evidence="11">
        <text>9-cis-violaxanthin + O2 = (3S,5R,6S)-5,6-epoxy-3-hydroxy-5,6-dihydro-12'-apo-beta-caroten-12'-al + 2-cis,4-trans-xanthoxin</text>
        <dbReference type="Rhea" id="RHEA:16541"/>
        <dbReference type="ChEBI" id="CHEBI:15379"/>
        <dbReference type="ChEBI" id="CHEBI:32304"/>
        <dbReference type="ChEBI" id="CHEBI:34597"/>
        <dbReference type="ChEBI" id="CHEBI:35305"/>
        <dbReference type="EC" id="1.13.11.51"/>
    </reaction>
</comment>
<evidence type="ECO:0000256" key="13">
    <source>
        <dbReference type="ARBA" id="ARBA00039007"/>
    </source>
</evidence>
<feature type="binding site" evidence="15">
    <location>
        <position position="577"/>
    </location>
    <ligand>
        <name>Fe cation</name>
        <dbReference type="ChEBI" id="CHEBI:24875"/>
        <note>catalytic</note>
    </ligand>
</feature>
<reference evidence="17 18" key="1">
    <citation type="journal article" date="2011" name="Science">
        <title>The Selaginella genome identifies genetic changes associated with the evolution of vascular plants.</title>
        <authorList>
            <person name="Banks J.A."/>
            <person name="Nishiyama T."/>
            <person name="Hasebe M."/>
            <person name="Bowman J.L."/>
            <person name="Gribskov M."/>
            <person name="dePamphilis C."/>
            <person name="Albert V.A."/>
            <person name="Aono N."/>
            <person name="Aoyama T."/>
            <person name="Ambrose B.A."/>
            <person name="Ashton N.W."/>
            <person name="Axtell M.J."/>
            <person name="Barker E."/>
            <person name="Barker M.S."/>
            <person name="Bennetzen J.L."/>
            <person name="Bonawitz N.D."/>
            <person name="Chapple C."/>
            <person name="Cheng C."/>
            <person name="Correa L.G."/>
            <person name="Dacre M."/>
            <person name="DeBarry J."/>
            <person name="Dreyer I."/>
            <person name="Elias M."/>
            <person name="Engstrom E.M."/>
            <person name="Estelle M."/>
            <person name="Feng L."/>
            <person name="Finet C."/>
            <person name="Floyd S.K."/>
            <person name="Frommer W.B."/>
            <person name="Fujita T."/>
            <person name="Gramzow L."/>
            <person name="Gutensohn M."/>
            <person name="Harholt J."/>
            <person name="Hattori M."/>
            <person name="Heyl A."/>
            <person name="Hirai T."/>
            <person name="Hiwatashi Y."/>
            <person name="Ishikawa M."/>
            <person name="Iwata M."/>
            <person name="Karol K.G."/>
            <person name="Koehler B."/>
            <person name="Kolukisaoglu U."/>
            <person name="Kubo M."/>
            <person name="Kurata T."/>
            <person name="Lalonde S."/>
            <person name="Li K."/>
            <person name="Li Y."/>
            <person name="Litt A."/>
            <person name="Lyons E."/>
            <person name="Manning G."/>
            <person name="Maruyama T."/>
            <person name="Michael T.P."/>
            <person name="Mikami K."/>
            <person name="Miyazaki S."/>
            <person name="Morinaga S."/>
            <person name="Murata T."/>
            <person name="Mueller-Roeber B."/>
            <person name="Nelson D.R."/>
            <person name="Obara M."/>
            <person name="Oguri Y."/>
            <person name="Olmstead R.G."/>
            <person name="Onodera N."/>
            <person name="Petersen B.L."/>
            <person name="Pils B."/>
            <person name="Prigge M."/>
            <person name="Rensing S.A."/>
            <person name="Riano-Pachon D.M."/>
            <person name="Roberts A.W."/>
            <person name="Sato Y."/>
            <person name="Scheller H.V."/>
            <person name="Schulz B."/>
            <person name="Schulz C."/>
            <person name="Shakirov E.V."/>
            <person name="Shibagaki N."/>
            <person name="Shinohara N."/>
            <person name="Shippen D.E."/>
            <person name="Soerensen I."/>
            <person name="Sotooka R."/>
            <person name="Sugimoto N."/>
            <person name="Sugita M."/>
            <person name="Sumikawa N."/>
            <person name="Tanurdzic M."/>
            <person name="Theissen G."/>
            <person name="Ulvskov P."/>
            <person name="Wakazuki S."/>
            <person name="Weng J.K."/>
            <person name="Willats W.W."/>
            <person name="Wipf D."/>
            <person name="Wolf P.G."/>
            <person name="Yang L."/>
            <person name="Zimmer A.D."/>
            <person name="Zhu Q."/>
            <person name="Mitros T."/>
            <person name="Hellsten U."/>
            <person name="Loque D."/>
            <person name="Otillar R."/>
            <person name="Salamov A."/>
            <person name="Schmutz J."/>
            <person name="Shapiro H."/>
            <person name="Lindquist E."/>
            <person name="Lucas S."/>
            <person name="Rokhsar D."/>
            <person name="Grigoriev I.V."/>
        </authorList>
    </citation>
    <scope>NUCLEOTIDE SEQUENCE [LARGE SCALE GENOMIC DNA]</scope>
</reference>
<feature type="region of interest" description="Disordered" evidence="16">
    <location>
        <begin position="15"/>
        <end position="42"/>
    </location>
</feature>
<dbReference type="InterPro" id="IPR004294">
    <property type="entry name" value="Carotenoid_Oase"/>
</dbReference>
<feature type="binding site" evidence="15">
    <location>
        <position position="387"/>
    </location>
    <ligand>
        <name>Fe cation</name>
        <dbReference type="ChEBI" id="CHEBI:24875"/>
        <note>catalytic</note>
    </ligand>
</feature>
<evidence type="ECO:0000313" key="18">
    <source>
        <dbReference type="Proteomes" id="UP000001514"/>
    </source>
</evidence>
<organism evidence="18">
    <name type="scientific">Selaginella moellendorffii</name>
    <name type="common">Spikemoss</name>
    <dbReference type="NCBI Taxonomy" id="88036"/>
    <lineage>
        <taxon>Eukaryota</taxon>
        <taxon>Viridiplantae</taxon>
        <taxon>Streptophyta</taxon>
        <taxon>Embryophyta</taxon>
        <taxon>Tracheophyta</taxon>
        <taxon>Lycopodiopsida</taxon>
        <taxon>Selaginellales</taxon>
        <taxon>Selaginellaceae</taxon>
        <taxon>Selaginella</taxon>
    </lineage>
</organism>
<comment type="similarity">
    <text evidence="2">Belongs to the carotenoid oxygenase family.</text>
</comment>
<dbReference type="PANTHER" id="PTHR10543:SF26">
    <property type="entry name" value="9-CIS-EPOXYCAROTENOID DIOXYGENASE NCED3, CHLOROPLASTIC"/>
    <property type="match status" value="1"/>
</dbReference>
<comment type="cofactor">
    <cofactor evidence="15">
        <name>Fe(2+)</name>
        <dbReference type="ChEBI" id="CHEBI:29033"/>
    </cofactor>
    <text evidence="15">Binds 1 Fe(2+) ion per subunit.</text>
</comment>
<evidence type="ECO:0000256" key="1">
    <source>
        <dbReference type="ARBA" id="ARBA00004229"/>
    </source>
</evidence>
<evidence type="ECO:0000256" key="11">
    <source>
        <dbReference type="ARBA" id="ARBA00035929"/>
    </source>
</evidence>
<evidence type="ECO:0000256" key="4">
    <source>
        <dbReference type="ARBA" id="ARBA00022640"/>
    </source>
</evidence>
<evidence type="ECO:0000256" key="16">
    <source>
        <dbReference type="SAM" id="MobiDB-lite"/>
    </source>
</evidence>
<dbReference type="GO" id="GO:0046872">
    <property type="term" value="F:metal ion binding"/>
    <property type="evidence" value="ECO:0007669"/>
    <property type="project" value="UniProtKB-KW"/>
</dbReference>
<evidence type="ECO:0000256" key="7">
    <source>
        <dbReference type="ARBA" id="ARBA00022946"/>
    </source>
</evidence>
<dbReference type="GO" id="GO:0045549">
    <property type="term" value="F:9-cis-epoxycarotenoid dioxygenase activity"/>
    <property type="evidence" value="ECO:0007669"/>
    <property type="project" value="UniProtKB-EC"/>
</dbReference>
<dbReference type="GO" id="GO:0010436">
    <property type="term" value="F:carotenoid dioxygenase activity"/>
    <property type="evidence" value="ECO:0000318"/>
    <property type="project" value="GO_Central"/>
</dbReference>
<dbReference type="EMBL" id="GL377580">
    <property type="protein sequence ID" value="EFJ28232.1"/>
    <property type="molecule type" value="Genomic_DNA"/>
</dbReference>
<evidence type="ECO:0000256" key="15">
    <source>
        <dbReference type="PIRSR" id="PIRSR604294-1"/>
    </source>
</evidence>
<evidence type="ECO:0000256" key="10">
    <source>
        <dbReference type="ARBA" id="ARBA00023004"/>
    </source>
</evidence>
<keyword evidence="6" id="KW-0937">Abscisic acid biosynthesis</keyword>
<dbReference type="STRING" id="88036.D8RIE2"/>
<evidence type="ECO:0000256" key="14">
    <source>
        <dbReference type="ARBA" id="ARBA00048369"/>
    </source>
</evidence>
<keyword evidence="7" id="KW-0809">Transit peptide</keyword>
<keyword evidence="4" id="KW-0934">Plastid</keyword>
<keyword evidence="10 15" id="KW-0408">Iron</keyword>
<comment type="subcellular location">
    <subcellularLocation>
        <location evidence="1">Plastid</location>
        <location evidence="1">Chloroplast</location>
    </subcellularLocation>
</comment>
<sequence>MYAIGTGYGISSSFFPAPPRRRSSRITATATKSRETSRRNNNALGFSIPNPIEEARAAAVALCDTVENLIATYIDPREFPPSQDPKIQLADNFAPVGESPPTPCRRVTGEIPRCLRGGAYIRNGSNPLHPPPAGYHYFDGHGMLHAIKFPGDDDLEEHHAPIYCARFTQTNRFLQEQVAGKILFPYTLGTMSSYAGLARLGLFAMRAALGLIDILGGMGTSNAGMAYFDRRILAMSEDDMPYAVNITPAGDLITMGRYSFNKRLLLPMCAHPKIDPTSGELFAFSFNPVINPHLRYFWASREGRKSPDFDVWLREPCLFHDFAITENYAIFPENQVVMKIQDVVLQNKMPIRGDTAKVPRFGVIPRIPTVGYSGVRWIDVPDWTSFHYINAWEEGTDKIVVLSSSITPVECLFDDVAGLSSRLHEIHLDLRSGRSWKQHVCSAGLDFGQINQKFLGRKNRYVYMCYYGPWPKFSGLAKVDLDAPRLPRVVIDGASDPDLSEPCIVASRRFEPGRFCNEPFFVAKGEEEDEEDDGYVLSYVHDEKSGVSELLIMDAKSPTLETVASIELPARVPYGFHGIFVNAYQIANQNHVTFHSDKNAI</sequence>
<dbReference type="PANTHER" id="PTHR10543">
    <property type="entry name" value="BETA-CAROTENE DIOXYGENASE"/>
    <property type="match status" value="1"/>
</dbReference>
<dbReference type="Gramene" id="EFJ28232">
    <property type="protein sequence ID" value="EFJ28232"/>
    <property type="gene ID" value="SELMODRAFT_411585"/>
</dbReference>
<feature type="binding site" evidence="15">
    <location>
        <position position="271"/>
    </location>
    <ligand>
        <name>Fe cation</name>
        <dbReference type="ChEBI" id="CHEBI:24875"/>
        <note>catalytic</note>
    </ligand>
</feature>
<evidence type="ECO:0000256" key="8">
    <source>
        <dbReference type="ARBA" id="ARBA00022964"/>
    </source>
</evidence>
<dbReference type="Proteomes" id="UP000001514">
    <property type="component" value="Unassembled WGS sequence"/>
</dbReference>
<protein>
    <recommendedName>
        <fullName evidence="13">9-cis-epoxycarotenoid dioxygenase</fullName>
        <ecNumber evidence="13">1.13.11.51</ecNumber>
    </recommendedName>
</protein>
<dbReference type="OMA" id="FFHNEST"/>
<dbReference type="GO" id="GO:0009688">
    <property type="term" value="P:abscisic acid biosynthetic process"/>
    <property type="evidence" value="ECO:0007669"/>
    <property type="project" value="UniProtKB-KW"/>
</dbReference>
<accession>D8RIE2</accession>
<evidence type="ECO:0000313" key="17">
    <source>
        <dbReference type="EMBL" id="EFJ28232.1"/>
    </source>
</evidence>
<dbReference type="AlphaFoldDB" id="D8RIE2"/>
<keyword evidence="9" id="KW-0560">Oxidoreductase</keyword>
<proteinExistence type="inferred from homology"/>
<dbReference type="InParanoid" id="D8RIE2"/>
<evidence type="ECO:0000256" key="9">
    <source>
        <dbReference type="ARBA" id="ARBA00023002"/>
    </source>
</evidence>
<evidence type="ECO:0000256" key="5">
    <source>
        <dbReference type="ARBA" id="ARBA00022723"/>
    </source>
</evidence>
<keyword evidence="5 15" id="KW-0479">Metal-binding</keyword>
<dbReference type="KEGG" id="smo:SELMODRAFT_411585"/>
<evidence type="ECO:0000256" key="3">
    <source>
        <dbReference type="ARBA" id="ARBA00022528"/>
    </source>
</evidence>
<dbReference type="GO" id="GO:0016121">
    <property type="term" value="P:carotene catabolic process"/>
    <property type="evidence" value="ECO:0000318"/>
    <property type="project" value="GO_Central"/>
</dbReference>
<dbReference type="GO" id="GO:0009570">
    <property type="term" value="C:chloroplast stroma"/>
    <property type="evidence" value="ECO:0000318"/>
    <property type="project" value="GO_Central"/>
</dbReference>